<organism evidence="15 16">
    <name type="scientific">Pyronema omphalodes (strain CBS 100304)</name>
    <name type="common">Pyronema confluens</name>
    <dbReference type="NCBI Taxonomy" id="1076935"/>
    <lineage>
        <taxon>Eukaryota</taxon>
        <taxon>Fungi</taxon>
        <taxon>Dikarya</taxon>
        <taxon>Ascomycota</taxon>
        <taxon>Pezizomycotina</taxon>
        <taxon>Pezizomycetes</taxon>
        <taxon>Pezizales</taxon>
        <taxon>Pyronemataceae</taxon>
        <taxon>Pyronema</taxon>
    </lineage>
</organism>
<comment type="pathway">
    <text evidence="2 14">Protein modification; protein glycosylation.</text>
</comment>
<dbReference type="OrthoDB" id="20028at2759"/>
<keyword evidence="9 14" id="KW-1133">Transmembrane helix</keyword>
<keyword evidence="16" id="KW-1185">Reference proteome</keyword>
<feature type="transmembrane region" description="Helical" evidence="14">
    <location>
        <begin position="264"/>
        <end position="282"/>
    </location>
</feature>
<dbReference type="GO" id="GO:0005789">
    <property type="term" value="C:endoplasmic reticulum membrane"/>
    <property type="evidence" value="ECO:0007669"/>
    <property type="project" value="UniProtKB-SubCell"/>
</dbReference>
<dbReference type="OMA" id="PERYGIH"/>
<feature type="transmembrane region" description="Helical" evidence="14">
    <location>
        <begin position="176"/>
        <end position="198"/>
    </location>
</feature>
<dbReference type="UniPathway" id="UPA00378"/>
<evidence type="ECO:0000256" key="9">
    <source>
        <dbReference type="ARBA" id="ARBA00022989"/>
    </source>
</evidence>
<feature type="transmembrane region" description="Helical" evidence="14">
    <location>
        <begin position="21"/>
        <end position="43"/>
    </location>
</feature>
<evidence type="ECO:0000313" key="16">
    <source>
        <dbReference type="Proteomes" id="UP000018144"/>
    </source>
</evidence>
<evidence type="ECO:0000256" key="1">
    <source>
        <dbReference type="ARBA" id="ARBA00004477"/>
    </source>
</evidence>
<comment type="subcellular location">
    <subcellularLocation>
        <location evidence="1 14">Endoplasmic reticulum membrane</location>
        <topology evidence="1 14">Multi-pass membrane protein</topology>
    </subcellularLocation>
</comment>
<proteinExistence type="inferred from homology"/>
<keyword evidence="5 14" id="KW-0328">Glycosyltransferase</keyword>
<dbReference type="STRING" id="1076935.U4KZB6"/>
<feature type="transmembrane region" description="Helical" evidence="14">
    <location>
        <begin position="385"/>
        <end position="403"/>
    </location>
</feature>
<evidence type="ECO:0000313" key="15">
    <source>
        <dbReference type="EMBL" id="CCX07401.1"/>
    </source>
</evidence>
<dbReference type="Pfam" id="PF05208">
    <property type="entry name" value="ALG3"/>
    <property type="match status" value="1"/>
</dbReference>
<dbReference type="EMBL" id="HF935350">
    <property type="protein sequence ID" value="CCX07401.1"/>
    <property type="molecule type" value="Genomic_DNA"/>
</dbReference>
<dbReference type="Proteomes" id="UP000018144">
    <property type="component" value="Unassembled WGS sequence"/>
</dbReference>
<dbReference type="AlphaFoldDB" id="U4KZB6"/>
<comment type="similarity">
    <text evidence="13">Belongs to the glycosyltransferase ALG3 family.</text>
</comment>
<evidence type="ECO:0000256" key="2">
    <source>
        <dbReference type="ARBA" id="ARBA00004922"/>
    </source>
</evidence>
<dbReference type="InterPro" id="IPR007873">
    <property type="entry name" value="Glycosyltransferase_ALG3"/>
</dbReference>
<accession>U4KZB6</accession>
<comment type="catalytic activity">
    <reaction evidence="12 14">
        <text>an alpha-D-Man-(1-&gt;2)-alpha-D-Man-(1-&gt;2)-alpha-D-Man-(1-&gt;3)-[alpha-D-Man-(1-&gt;6)]-beta-D-Man-(1-&gt;4)-beta-D-GlcNAc-(1-&gt;4)-alpha-D-GlcNAc-diphospho-di-trans,poly-cis-dolichol + a di-trans,poly-cis-dolichyl beta-D-mannosyl phosphate = an alpha-D-Man-(1-&gt;2)-alpha-D-Man-(1-&gt;2)-alpha-D-Man-(1-&gt;3)-[alpha-D-Man-(1-&gt;3)-alpha-D-Man-(1-&gt;6)]-beta-D-Man-(1-&gt;4)-beta-D-GlcNAc-(1-&gt;4)-alpha-D-GlcNAc-diphospho-di-trans,poly-cis-dolichol + a di-trans,poly-cis-dolichyl phosphate + H(+)</text>
        <dbReference type="Rhea" id="RHEA:29527"/>
        <dbReference type="Rhea" id="RHEA-COMP:19498"/>
        <dbReference type="Rhea" id="RHEA-COMP:19501"/>
        <dbReference type="Rhea" id="RHEA-COMP:19516"/>
        <dbReference type="Rhea" id="RHEA-COMP:19517"/>
        <dbReference type="ChEBI" id="CHEBI:15378"/>
        <dbReference type="ChEBI" id="CHEBI:57683"/>
        <dbReference type="ChEBI" id="CHEBI:58211"/>
        <dbReference type="ChEBI" id="CHEBI:132515"/>
        <dbReference type="ChEBI" id="CHEBI:132516"/>
        <dbReference type="EC" id="2.4.1.258"/>
    </reaction>
    <physiologicalReaction direction="left-to-right" evidence="12 14">
        <dbReference type="Rhea" id="RHEA:29528"/>
    </physiologicalReaction>
</comment>
<dbReference type="EC" id="2.4.1.258" evidence="3 14"/>
<dbReference type="PANTHER" id="PTHR12646:SF0">
    <property type="entry name" value="DOL-P-MAN:MAN(5)GLCNAC(2)-PP-DOL ALPHA-1,3-MANNOSYLTRANSFERASE"/>
    <property type="match status" value="1"/>
</dbReference>
<dbReference type="eggNOG" id="KOG2762">
    <property type="taxonomic scope" value="Eukaryota"/>
</dbReference>
<evidence type="ECO:0000256" key="13">
    <source>
        <dbReference type="ARBA" id="ARBA00093457"/>
    </source>
</evidence>
<evidence type="ECO:0000256" key="8">
    <source>
        <dbReference type="ARBA" id="ARBA00022824"/>
    </source>
</evidence>
<evidence type="ECO:0000256" key="7">
    <source>
        <dbReference type="ARBA" id="ARBA00022692"/>
    </source>
</evidence>
<evidence type="ECO:0000256" key="11">
    <source>
        <dbReference type="ARBA" id="ARBA00044743"/>
    </source>
</evidence>
<feature type="transmembrane region" description="Helical" evidence="14">
    <location>
        <begin position="141"/>
        <end position="164"/>
    </location>
</feature>
<sequence length="429" mass="49051">MDLLRDAWAFAFNSRSKFPSWIIPPLLLADALLSTAVVLKVPYTEIDWKAYMEQVTQYLGGERNYALIKGGTGPLVYPAGHVYIYSWLYRLTDNGTNILRAQWIFVGLYLATLYVVLLCYREARAPPYILPLLLLSKRLHSIYMLRLFNDPFAIFFLFLAILLWQKRMWTLGSMTYSLSVGVKMNTLLVLPAVGAILLQAVGRDKALRQAMIMAQVQFLLATGFLMEYPRSYIAGAFEFTRQFFYKWTVNWRFVSEETFLSKEFSLGLLAVHLSLLAIFLVTKWRKPSQRSFPGFLQLILSPPVELEDRQIAARVTPRYILCTILSANTIGMLCARSLHYQFYSWLAWGAPYVLWQAGLGPAFIFPLWAAQEWGWNIFPSTNESSGVVVGVLALSVLGLLWGVKNVEEPIHVEDRKVKKTKVKAEKKRA</sequence>
<evidence type="ECO:0000256" key="3">
    <source>
        <dbReference type="ARBA" id="ARBA00011964"/>
    </source>
</evidence>
<comment type="function">
    <text evidence="11 14">Dol-P-Man:Man(5)GlcNAc(2)-PP-Dol alpha-1,3-mannosyltransferase that operates in the biosynthetic pathway of dolichol-linked oligosaccharides, the glycan precursors employed in protein asparagine (N)-glycosylation. The assembly of dolichol-linked oligosaccharides begins on the cytosolic side of the endoplasmic reticulum membrane and finishes in its lumen. The sequential addition of sugars to dolichol pyrophosphate produces dolichol-linked oligosaccharides containing fourteen sugars, including two GlcNAcs, nine mannoses and three glucoses. Once assembled, the oligosaccharide is transferred from the lipid to nascent proteins by oligosaccharyltransferases. In the lumen of the endoplasmic reticulum, adds the first dolichyl beta-D-mannosyl phosphate derived mannose in an alpha-1,3 linkage to Man(5)GlcNAc(2)-PP-dolichol to produce Man(6)GlcNAc(2)-PP-dolichol.</text>
</comment>
<keyword evidence="6 14" id="KW-0808">Transferase</keyword>
<evidence type="ECO:0000256" key="4">
    <source>
        <dbReference type="ARBA" id="ARBA00015561"/>
    </source>
</evidence>
<keyword evidence="8 14" id="KW-0256">Endoplasmic reticulum</keyword>
<dbReference type="PANTHER" id="PTHR12646">
    <property type="entry name" value="NOT56 - RELATED"/>
    <property type="match status" value="1"/>
</dbReference>
<gene>
    <name evidence="15" type="ORF">PCON_06990</name>
</gene>
<dbReference type="GO" id="GO:0052925">
    <property type="term" value="F:dol-P-Man:Man(5)GlcNAc(2)-PP-Dol alpha-1,3-mannosyltransferase activity"/>
    <property type="evidence" value="ECO:0007669"/>
    <property type="project" value="UniProtKB-EC"/>
</dbReference>
<evidence type="ECO:0000256" key="6">
    <source>
        <dbReference type="ARBA" id="ARBA00022679"/>
    </source>
</evidence>
<keyword evidence="7 14" id="KW-0812">Transmembrane</keyword>
<evidence type="ECO:0000256" key="14">
    <source>
        <dbReference type="RuleBase" id="RU364047"/>
    </source>
</evidence>
<reference evidence="15 16" key="1">
    <citation type="journal article" date="2013" name="PLoS Genet.">
        <title>The genome and development-dependent transcriptomes of Pyronema confluens: a window into fungal evolution.</title>
        <authorList>
            <person name="Traeger S."/>
            <person name="Altegoer F."/>
            <person name="Freitag M."/>
            <person name="Gabaldon T."/>
            <person name="Kempken F."/>
            <person name="Kumar A."/>
            <person name="Marcet-Houben M."/>
            <person name="Poggeler S."/>
            <person name="Stajich J.E."/>
            <person name="Nowrousian M."/>
        </authorList>
    </citation>
    <scope>NUCLEOTIDE SEQUENCE [LARGE SCALE GENOMIC DNA]</scope>
    <source>
        <strain evidence="16">CBS 100304</strain>
        <tissue evidence="15">Vegetative mycelium</tissue>
    </source>
</reference>
<evidence type="ECO:0000256" key="12">
    <source>
        <dbReference type="ARBA" id="ARBA00049506"/>
    </source>
</evidence>
<feature type="transmembrane region" description="Helical" evidence="14">
    <location>
        <begin position="101"/>
        <end position="120"/>
    </location>
</feature>
<keyword evidence="10 14" id="KW-0472">Membrane</keyword>
<feature type="transmembrane region" description="Helical" evidence="14">
    <location>
        <begin position="342"/>
        <end position="365"/>
    </location>
</feature>
<name>U4KZB6_PYROM</name>
<evidence type="ECO:0000256" key="10">
    <source>
        <dbReference type="ARBA" id="ARBA00023136"/>
    </source>
</evidence>
<evidence type="ECO:0000256" key="5">
    <source>
        <dbReference type="ARBA" id="ARBA00022676"/>
    </source>
</evidence>
<protein>
    <recommendedName>
        <fullName evidence="4 14">Dol-P-Man:Man(5)GlcNAc(2)-PP-Dol alpha-1,3-mannosyltransferase</fullName>
        <ecNumber evidence="3 14">2.4.1.258</ecNumber>
    </recommendedName>
    <alternativeName>
        <fullName evidence="14">Dol-P-Man-dependent alpha(1-3)-mannosyltransferase</fullName>
    </alternativeName>
</protein>